<dbReference type="InterPro" id="IPR053021">
    <property type="entry name" value="Chloroplast_ADK"/>
</dbReference>
<feature type="compositionally biased region" description="Low complexity" evidence="1">
    <location>
        <begin position="179"/>
        <end position="190"/>
    </location>
</feature>
<feature type="compositionally biased region" description="Basic residues" evidence="1">
    <location>
        <begin position="193"/>
        <end position="203"/>
    </location>
</feature>
<dbReference type="InterPro" id="IPR018962">
    <property type="entry name" value="DUF1995"/>
</dbReference>
<feature type="compositionally biased region" description="Low complexity" evidence="1">
    <location>
        <begin position="58"/>
        <end position="79"/>
    </location>
</feature>
<accession>A0A5J4YQK6</accession>
<proteinExistence type="predicted"/>
<sequence length="575" mass="62890">MAAAVGFVVGMGAAAAKTRARLAAASSAGAAGVRGAAARRLARLSQAPPRQLPRWHARAASSVPRRAARRSGSATASLGMAKAGATASIAVAASGRRRRRSSPPASGSGTASLAASAGDARATRRKLRSDPIACESESDSRMATAASGVQKPTKSRSRAPLKAKPEPEPSLGGAPLDHASVVGVASSAAAPRITRRSVTRNKPGRPSFASMYMAPPAVASASRTSAWSRLQRQQERQELRLQELQKQAERDLLLDKQLSQQRKALKTGARQAGKAASDVKPSASESKARVSRSLYVGCSRFPEDWQTACLQAAQSCLAALVDEKLEQGLDKSRISLEMRHERMYKIARCGSLSDNFESILELVVALCSEIKRTTSKLRIIKIFLNTDEDVMEAEQCRSRVIPPEFRSSIRLASLDGGSFEDDDDWAILACPRNTDGNPIRIEKVEYVHYENWRRGRPVIMLNPDLVVLTLYGLREERRPSFLSDYREAYVLDQFAYFKNELAGALLYAYPRNWEVYIRHVGRGDHNYRLAKQYEEKPSSLMIQSDLSWRADALVRQPALPSNQFAASDPDTEWIG</sequence>
<gene>
    <name evidence="3" type="ORF">FVE85_4745</name>
</gene>
<dbReference type="PANTHER" id="PTHR35509:SF1">
    <property type="entry name" value="DOMAIN PROTEIN, PUTATIVE (DUF1995)-RELATED"/>
    <property type="match status" value="1"/>
</dbReference>
<evidence type="ECO:0000313" key="4">
    <source>
        <dbReference type="Proteomes" id="UP000324585"/>
    </source>
</evidence>
<dbReference type="AlphaFoldDB" id="A0A5J4YQK6"/>
<dbReference type="OrthoDB" id="10659814at2759"/>
<evidence type="ECO:0000259" key="2">
    <source>
        <dbReference type="Pfam" id="PF09353"/>
    </source>
</evidence>
<feature type="region of interest" description="Disordered" evidence="1">
    <location>
        <begin position="264"/>
        <end position="284"/>
    </location>
</feature>
<dbReference type="Pfam" id="PF09353">
    <property type="entry name" value="DUF1995"/>
    <property type="match status" value="1"/>
</dbReference>
<keyword evidence="4" id="KW-1185">Reference proteome</keyword>
<feature type="region of interest" description="Disordered" evidence="1">
    <location>
        <begin position="45"/>
        <end position="79"/>
    </location>
</feature>
<feature type="region of interest" description="Disordered" evidence="1">
    <location>
        <begin position="92"/>
        <end position="211"/>
    </location>
</feature>
<reference evidence="4" key="1">
    <citation type="journal article" date="2019" name="Nat. Commun.">
        <title>Expansion of phycobilisome linker gene families in mesophilic red algae.</title>
        <authorList>
            <person name="Lee J."/>
            <person name="Kim D."/>
            <person name="Bhattacharya D."/>
            <person name="Yoon H.S."/>
        </authorList>
    </citation>
    <scope>NUCLEOTIDE SEQUENCE [LARGE SCALE GENOMIC DNA]</scope>
    <source>
        <strain evidence="4">CCMP 1328</strain>
    </source>
</reference>
<organism evidence="3 4">
    <name type="scientific">Porphyridium purpureum</name>
    <name type="common">Red alga</name>
    <name type="synonym">Porphyridium cruentum</name>
    <dbReference type="NCBI Taxonomy" id="35688"/>
    <lineage>
        <taxon>Eukaryota</taxon>
        <taxon>Rhodophyta</taxon>
        <taxon>Bangiophyceae</taxon>
        <taxon>Porphyridiales</taxon>
        <taxon>Porphyridiaceae</taxon>
        <taxon>Porphyridium</taxon>
    </lineage>
</organism>
<dbReference type="Proteomes" id="UP000324585">
    <property type="component" value="Unassembled WGS sequence"/>
</dbReference>
<protein>
    <recommendedName>
        <fullName evidence="2">DUF1995 domain-containing protein</fullName>
    </recommendedName>
</protein>
<evidence type="ECO:0000256" key="1">
    <source>
        <dbReference type="SAM" id="MobiDB-lite"/>
    </source>
</evidence>
<comment type="caution">
    <text evidence="3">The sequence shown here is derived from an EMBL/GenBank/DDBJ whole genome shotgun (WGS) entry which is preliminary data.</text>
</comment>
<evidence type="ECO:0000313" key="3">
    <source>
        <dbReference type="EMBL" id="KAA8493608.1"/>
    </source>
</evidence>
<name>A0A5J4YQK6_PORPP</name>
<dbReference type="PANTHER" id="PTHR35509">
    <property type="entry name" value="DOMAIN PROTEIN, PUTATIVE (DUF1995)-RELATED"/>
    <property type="match status" value="1"/>
</dbReference>
<feature type="compositionally biased region" description="Low complexity" evidence="1">
    <location>
        <begin position="102"/>
        <end position="120"/>
    </location>
</feature>
<dbReference type="EMBL" id="VRMN01000006">
    <property type="protein sequence ID" value="KAA8493608.1"/>
    <property type="molecule type" value="Genomic_DNA"/>
</dbReference>
<feature type="domain" description="DUF1995" evidence="2">
    <location>
        <begin position="302"/>
        <end position="538"/>
    </location>
</feature>